<keyword evidence="3" id="KW-0597">Phosphoprotein</keyword>
<dbReference type="PANTHER" id="PTHR15263">
    <property type="entry name" value="I-KAPPA-B-LIKE PROTEIN IKBL"/>
    <property type="match status" value="1"/>
</dbReference>
<evidence type="ECO:0000313" key="11">
    <source>
        <dbReference type="Proteomes" id="UP001152795"/>
    </source>
</evidence>
<feature type="compositionally biased region" description="Basic and acidic residues" evidence="9">
    <location>
        <begin position="137"/>
        <end position="153"/>
    </location>
</feature>
<dbReference type="SUPFAM" id="SSF48403">
    <property type="entry name" value="Ankyrin repeat"/>
    <property type="match status" value="1"/>
</dbReference>
<dbReference type="AlphaFoldDB" id="A0A6S7I5Q6"/>
<evidence type="ECO:0000256" key="5">
    <source>
        <dbReference type="ARBA" id="ARBA00023043"/>
    </source>
</evidence>
<comment type="subcellular location">
    <subcellularLocation>
        <location evidence="1">Nucleus</location>
    </subcellularLocation>
</comment>
<comment type="caution">
    <text evidence="10">The sequence shown here is derived from an EMBL/GenBank/DDBJ whole genome shotgun (WGS) entry which is preliminary data.</text>
</comment>
<keyword evidence="6" id="KW-0539">Nucleus</keyword>
<evidence type="ECO:0000256" key="3">
    <source>
        <dbReference type="ARBA" id="ARBA00022553"/>
    </source>
</evidence>
<evidence type="ECO:0000313" key="10">
    <source>
        <dbReference type="EMBL" id="CAB4012279.1"/>
    </source>
</evidence>
<organism evidence="10 11">
    <name type="scientific">Paramuricea clavata</name>
    <name type="common">Red gorgonian</name>
    <name type="synonym">Violescent sea-whip</name>
    <dbReference type="NCBI Taxonomy" id="317549"/>
    <lineage>
        <taxon>Eukaryota</taxon>
        <taxon>Metazoa</taxon>
        <taxon>Cnidaria</taxon>
        <taxon>Anthozoa</taxon>
        <taxon>Octocorallia</taxon>
        <taxon>Malacalcyonacea</taxon>
        <taxon>Plexauridae</taxon>
        <taxon>Paramuricea</taxon>
    </lineage>
</organism>
<evidence type="ECO:0000256" key="2">
    <source>
        <dbReference type="ARBA" id="ARBA00014259"/>
    </source>
</evidence>
<reference evidence="10" key="1">
    <citation type="submission" date="2020-04" db="EMBL/GenBank/DDBJ databases">
        <authorList>
            <person name="Alioto T."/>
            <person name="Alioto T."/>
            <person name="Gomez Garrido J."/>
        </authorList>
    </citation>
    <scope>NUCLEOTIDE SEQUENCE</scope>
    <source>
        <strain evidence="10">A484AB</strain>
    </source>
</reference>
<evidence type="ECO:0000256" key="7">
    <source>
        <dbReference type="ARBA" id="ARBA00030621"/>
    </source>
</evidence>
<feature type="region of interest" description="Disordered" evidence="9">
    <location>
        <begin position="137"/>
        <end position="159"/>
    </location>
</feature>
<evidence type="ECO:0000256" key="6">
    <source>
        <dbReference type="ARBA" id="ARBA00023242"/>
    </source>
</evidence>
<name>A0A6S7I5Q6_PARCT</name>
<dbReference type="InterPro" id="IPR038753">
    <property type="entry name" value="NFKBIL1"/>
</dbReference>
<dbReference type="Proteomes" id="UP001152795">
    <property type="component" value="Unassembled WGS sequence"/>
</dbReference>
<dbReference type="InterPro" id="IPR036770">
    <property type="entry name" value="Ankyrin_rpt-contain_sf"/>
</dbReference>
<gene>
    <name evidence="10" type="ORF">PACLA_8A027477</name>
</gene>
<evidence type="ECO:0000256" key="1">
    <source>
        <dbReference type="ARBA" id="ARBA00004123"/>
    </source>
</evidence>
<dbReference type="GO" id="GO:0005634">
    <property type="term" value="C:nucleus"/>
    <property type="evidence" value="ECO:0007669"/>
    <property type="project" value="UniProtKB-SubCell"/>
</dbReference>
<proteinExistence type="predicted"/>
<keyword evidence="5" id="KW-0040">ANK repeat</keyword>
<evidence type="ECO:0000256" key="4">
    <source>
        <dbReference type="ARBA" id="ARBA00022737"/>
    </source>
</evidence>
<accession>A0A6S7I5Q6</accession>
<evidence type="ECO:0000256" key="8">
    <source>
        <dbReference type="ARBA" id="ARBA00030802"/>
    </source>
</evidence>
<dbReference type="Gene3D" id="1.25.40.20">
    <property type="entry name" value="Ankyrin repeat-containing domain"/>
    <property type="match status" value="1"/>
</dbReference>
<protein>
    <recommendedName>
        <fullName evidence="2">NF-kappa-B inhibitor-like protein 1</fullName>
    </recommendedName>
    <alternativeName>
        <fullName evidence="7">Inhibitor of kappa B-like protein</fullName>
    </alternativeName>
    <alternativeName>
        <fullName evidence="8">Nuclear factor of kappa light polypeptide gene enhancer in B-cells inhibitor-like 1</fullName>
    </alternativeName>
</protein>
<keyword evidence="11" id="KW-1185">Reference proteome</keyword>
<dbReference type="PANTHER" id="PTHR15263:SF1">
    <property type="entry name" value="NF-KAPPA-B INHIBITOR-LIKE PROTEIN 1"/>
    <property type="match status" value="1"/>
</dbReference>
<dbReference type="EMBL" id="CACRXK020007450">
    <property type="protein sequence ID" value="CAB4012279.1"/>
    <property type="molecule type" value="Genomic_DNA"/>
</dbReference>
<dbReference type="OrthoDB" id="412109at2759"/>
<dbReference type="GO" id="GO:0043124">
    <property type="term" value="P:negative regulation of canonical NF-kappaB signal transduction"/>
    <property type="evidence" value="ECO:0007669"/>
    <property type="project" value="InterPro"/>
</dbReference>
<sequence length="365" mass="43173">MTHYETKKILKYIKKGSVSKLRSFLRKNDVNLNEIRDSENRGVLHLSCYLGECKMSRFLLRYGVDPCLTDCEGNTPIHIALKYALEFNNQSVFLNLILPLKKRSKRVMNLANKLGETPGVLYDKLKTELRNELSDKEELLERGKNGKRERETNEFEEENNFEAECAERLERQEWFEKLAFEESCEDFYFKVDHDSLLDEQGETYDHWAERIRREHSTKYQKVTVTRSSTTEAKKQEHLKMNETLTKKLAKEHEEYINNVKLKQTKRRKEKYEENCQNVFECSNTDRLTFESIPWPCAGSAADIVDKLSEWAGVDKIGYLKVQRVRWHPDRFAQRCRHRIENAERERIMDLVKQVSQGINVMISSL</sequence>
<evidence type="ECO:0000256" key="9">
    <source>
        <dbReference type="SAM" id="MobiDB-lite"/>
    </source>
</evidence>
<keyword evidence="4" id="KW-0677">Repeat</keyword>